<dbReference type="EMBL" id="MU856854">
    <property type="protein sequence ID" value="KAK4157159.1"/>
    <property type="molecule type" value="Genomic_DNA"/>
</dbReference>
<reference evidence="2" key="2">
    <citation type="submission" date="2023-05" db="EMBL/GenBank/DDBJ databases">
        <authorList>
            <consortium name="Lawrence Berkeley National Laboratory"/>
            <person name="Steindorff A."/>
            <person name="Hensen N."/>
            <person name="Bonometti L."/>
            <person name="Westerberg I."/>
            <person name="Brannstrom I.O."/>
            <person name="Guillou S."/>
            <person name="Cros-Aarteil S."/>
            <person name="Calhoun S."/>
            <person name="Haridas S."/>
            <person name="Kuo A."/>
            <person name="Mondo S."/>
            <person name="Pangilinan J."/>
            <person name="Riley R."/>
            <person name="Labutti K."/>
            <person name="Andreopoulos B."/>
            <person name="Lipzen A."/>
            <person name="Chen C."/>
            <person name="Yanf M."/>
            <person name="Daum C."/>
            <person name="Ng V."/>
            <person name="Clum A."/>
            <person name="Ohm R."/>
            <person name="Martin F."/>
            <person name="Silar P."/>
            <person name="Natvig D."/>
            <person name="Lalanne C."/>
            <person name="Gautier V."/>
            <person name="Ament-Velasquez S.L."/>
            <person name="Kruys A."/>
            <person name="Hutchinson M.I."/>
            <person name="Powell A.J."/>
            <person name="Barry K."/>
            <person name="Miller A.N."/>
            <person name="Grigoriev I.V."/>
            <person name="Debuchy R."/>
            <person name="Gladieux P."/>
            <person name="Thoren M.H."/>
            <person name="Johannesson H."/>
        </authorList>
    </citation>
    <scope>NUCLEOTIDE SEQUENCE</scope>
    <source>
        <strain evidence="2">CBS 538.74</strain>
    </source>
</reference>
<sequence>MALPYEYKALSHDDEIRLLHLKSGPDDGIHFTLHAIRLSDKPSYEAISYCWGDAADTREVRCEGKLLHITNSLYTALKRFRKNDAVRVLWADAVCINQTDIKEKSSQVQLMDRIYLQPTRVLVWLGEDMSGLEGLDECIRVGSGLLPPEHFEFDDIYPISRNIFREAWQLRHDGQPNFNDHDWRPMANLLCRPWFDRRWIIQEVALADDSVPRLAMCGDMEFSWNDLASVAYRLAAYGISQSLAGMSATNSCAPYMASFFTDGARPWKMLGALFMTYMLKKYRHEGPGGTLVDCVTATFIFKCSDPRDHLYSLLSVPYEDSSGLKADYALPIEEVCMNFAVATLVSGQNLKVLSLAPHTTLLPGGQQPSRLALPSWVPDLACQGLVDVLISYTIRPQLFHAGGEEKPNVRISPDRRLLHVRGRIVDKVARMAQCRLDLPVPTLEEVHPRTGFHSLFKKRFVNWVDECCDVAGVKYWSKNAEAASTGREEESEQDAESRRGFLETLICGMTGLRDPAPEELLAATRVYVDYHFDYFTEGFELPEEVRETILTYGSLVEQSLLGMAECRRFCRTEQGRLGQVRAEAREGDVFACIVGAEVPYLLRPSTEREGVYVLVGESFLLGVMQGEAMSDARYETIDITIE</sequence>
<reference evidence="2" key="1">
    <citation type="journal article" date="2023" name="Mol. Phylogenet. Evol.">
        <title>Genome-scale phylogeny and comparative genomics of the fungal order Sordariales.</title>
        <authorList>
            <person name="Hensen N."/>
            <person name="Bonometti L."/>
            <person name="Westerberg I."/>
            <person name="Brannstrom I.O."/>
            <person name="Guillou S."/>
            <person name="Cros-Aarteil S."/>
            <person name="Calhoun S."/>
            <person name="Haridas S."/>
            <person name="Kuo A."/>
            <person name="Mondo S."/>
            <person name="Pangilinan J."/>
            <person name="Riley R."/>
            <person name="LaButti K."/>
            <person name="Andreopoulos B."/>
            <person name="Lipzen A."/>
            <person name="Chen C."/>
            <person name="Yan M."/>
            <person name="Daum C."/>
            <person name="Ng V."/>
            <person name="Clum A."/>
            <person name="Steindorff A."/>
            <person name="Ohm R.A."/>
            <person name="Martin F."/>
            <person name="Silar P."/>
            <person name="Natvig D.O."/>
            <person name="Lalanne C."/>
            <person name="Gautier V."/>
            <person name="Ament-Velasquez S.L."/>
            <person name="Kruys A."/>
            <person name="Hutchinson M.I."/>
            <person name="Powell A.J."/>
            <person name="Barry K."/>
            <person name="Miller A.N."/>
            <person name="Grigoriev I.V."/>
            <person name="Debuchy R."/>
            <person name="Gladieux P."/>
            <person name="Hiltunen Thoren M."/>
            <person name="Johannesson H."/>
        </authorList>
    </citation>
    <scope>NUCLEOTIDE SEQUENCE</scope>
    <source>
        <strain evidence="2">CBS 538.74</strain>
    </source>
</reference>
<dbReference type="PANTHER" id="PTHR24148:SF64">
    <property type="entry name" value="HETEROKARYON INCOMPATIBILITY DOMAIN-CONTAINING PROTEIN"/>
    <property type="match status" value="1"/>
</dbReference>
<protein>
    <submittedName>
        <fullName evidence="2">Heterokaryon incompatibility protein-domain-containing protein</fullName>
    </submittedName>
</protein>
<dbReference type="PANTHER" id="PTHR24148">
    <property type="entry name" value="ANKYRIN REPEAT DOMAIN-CONTAINING PROTEIN 39 HOMOLOG-RELATED"/>
    <property type="match status" value="1"/>
</dbReference>
<dbReference type="Pfam" id="PF06985">
    <property type="entry name" value="HET"/>
    <property type="match status" value="1"/>
</dbReference>
<gene>
    <name evidence="2" type="ORF">C8A00DRAFT_29869</name>
</gene>
<dbReference type="Pfam" id="PF26639">
    <property type="entry name" value="Het-6_barrel"/>
    <property type="match status" value="1"/>
</dbReference>
<dbReference type="AlphaFoldDB" id="A0AAN6VTP3"/>
<proteinExistence type="predicted"/>
<dbReference type="InterPro" id="IPR010730">
    <property type="entry name" value="HET"/>
</dbReference>
<name>A0AAN6VTP3_9PEZI</name>
<dbReference type="InterPro" id="IPR052895">
    <property type="entry name" value="HetReg/Transcr_Mod"/>
</dbReference>
<evidence type="ECO:0000313" key="2">
    <source>
        <dbReference type="EMBL" id="KAK4157159.1"/>
    </source>
</evidence>
<keyword evidence="3" id="KW-1185">Reference proteome</keyword>
<accession>A0AAN6VTP3</accession>
<evidence type="ECO:0000313" key="3">
    <source>
        <dbReference type="Proteomes" id="UP001302745"/>
    </source>
</evidence>
<comment type="caution">
    <text evidence="2">The sequence shown here is derived from an EMBL/GenBank/DDBJ whole genome shotgun (WGS) entry which is preliminary data.</text>
</comment>
<feature type="domain" description="Heterokaryon incompatibility" evidence="1">
    <location>
        <begin position="44"/>
        <end position="203"/>
    </location>
</feature>
<organism evidence="2 3">
    <name type="scientific">Chaetomidium leptoderma</name>
    <dbReference type="NCBI Taxonomy" id="669021"/>
    <lineage>
        <taxon>Eukaryota</taxon>
        <taxon>Fungi</taxon>
        <taxon>Dikarya</taxon>
        <taxon>Ascomycota</taxon>
        <taxon>Pezizomycotina</taxon>
        <taxon>Sordariomycetes</taxon>
        <taxon>Sordariomycetidae</taxon>
        <taxon>Sordariales</taxon>
        <taxon>Chaetomiaceae</taxon>
        <taxon>Chaetomidium</taxon>
    </lineage>
</organism>
<dbReference type="Proteomes" id="UP001302745">
    <property type="component" value="Unassembled WGS sequence"/>
</dbReference>
<evidence type="ECO:0000259" key="1">
    <source>
        <dbReference type="Pfam" id="PF06985"/>
    </source>
</evidence>